<protein>
    <submittedName>
        <fullName evidence="1">Uncharacterized protein</fullName>
    </submittedName>
</protein>
<dbReference type="Proteomes" id="UP000005974">
    <property type="component" value="Unassembled WGS sequence"/>
</dbReference>
<name>I8VUS0_9BACT</name>
<dbReference type="EMBL" id="AGXJ01000072">
    <property type="protein sequence ID" value="EIY29152.1"/>
    <property type="molecule type" value="Genomic_DNA"/>
</dbReference>
<dbReference type="PATRIC" id="fig|997876.3.peg.3977"/>
<accession>I8VUS0</accession>
<dbReference type="OrthoDB" id="1071220at2"/>
<evidence type="ECO:0000313" key="1">
    <source>
        <dbReference type="EMBL" id="EIY29152.1"/>
    </source>
</evidence>
<proteinExistence type="predicted"/>
<dbReference type="AlphaFoldDB" id="I8VUS0"/>
<keyword evidence="2" id="KW-1185">Reference proteome</keyword>
<dbReference type="RefSeq" id="WP_007849978.1">
    <property type="nucleotide sequence ID" value="NZ_JH724136.1"/>
</dbReference>
<comment type="caution">
    <text evidence="1">The sequence shown here is derived from an EMBL/GenBank/DDBJ whole genome shotgun (WGS) entry which is preliminary data.</text>
</comment>
<evidence type="ECO:0000313" key="2">
    <source>
        <dbReference type="Proteomes" id="UP000005974"/>
    </source>
</evidence>
<dbReference type="Gene3D" id="1.10.3790.10">
    <property type="entry name" value="NinB"/>
    <property type="match status" value="1"/>
</dbReference>
<dbReference type="InterPro" id="IPR036619">
    <property type="entry name" value="NinB_sf"/>
</dbReference>
<reference evidence="1 2" key="1">
    <citation type="submission" date="2012-02" db="EMBL/GenBank/DDBJ databases">
        <title>The Genome Sequence of Bacteroides dorei CL02T12C06.</title>
        <authorList>
            <consortium name="The Broad Institute Genome Sequencing Platform"/>
            <person name="Earl A."/>
            <person name="Ward D."/>
            <person name="Feldgarden M."/>
            <person name="Gevers D."/>
            <person name="Zitomersky N.L."/>
            <person name="Coyne M.J."/>
            <person name="Comstock L.E."/>
            <person name="Young S.K."/>
            <person name="Zeng Q."/>
            <person name="Gargeya S."/>
            <person name="Fitzgerald M."/>
            <person name="Haas B."/>
            <person name="Abouelleil A."/>
            <person name="Alvarado L."/>
            <person name="Arachchi H.M."/>
            <person name="Berlin A."/>
            <person name="Chapman S.B."/>
            <person name="Gearin G."/>
            <person name="Goldberg J."/>
            <person name="Griggs A."/>
            <person name="Gujja S."/>
            <person name="Hansen M."/>
            <person name="Heiman D."/>
            <person name="Howarth C."/>
            <person name="Larimer J."/>
            <person name="Lui A."/>
            <person name="MacDonald P.J.P."/>
            <person name="McCowen C."/>
            <person name="Montmayeur A."/>
            <person name="Murphy C."/>
            <person name="Neiman D."/>
            <person name="Pearson M."/>
            <person name="Priest M."/>
            <person name="Roberts A."/>
            <person name="Saif S."/>
            <person name="Shea T."/>
            <person name="Sisk P."/>
            <person name="Stolte C."/>
            <person name="Sykes S."/>
            <person name="Wortman J."/>
            <person name="Nusbaum C."/>
            <person name="Birren B."/>
        </authorList>
    </citation>
    <scope>NUCLEOTIDE SEQUENCE [LARGE SCALE GENOMIC DNA]</scope>
    <source>
        <strain evidence="1 2">CL02T12C06</strain>
    </source>
</reference>
<sequence>MKYDGSNPLHVQQARAKLDKLIKEQKVFELTEKKPQRSLNQNKYLWLLIGYWATQTGYTKDEAEFIYKEVNKDIYFVEKEIAGIKTIYVRHTYELDTKEMSLSVEKWRNWSVMNDVFPVYLPAPNEEALLQLAQIEVDRMSKYL</sequence>
<dbReference type="HOGENOM" id="CLU_1775648_0_0_10"/>
<organism evidence="1 2">
    <name type="scientific">Phocaeicola dorei CL02T12C06</name>
    <dbReference type="NCBI Taxonomy" id="997876"/>
    <lineage>
        <taxon>Bacteria</taxon>
        <taxon>Pseudomonadati</taxon>
        <taxon>Bacteroidota</taxon>
        <taxon>Bacteroidia</taxon>
        <taxon>Bacteroidales</taxon>
        <taxon>Bacteroidaceae</taxon>
        <taxon>Phocaeicola</taxon>
    </lineage>
</organism>
<gene>
    <name evidence="1" type="ORF">HMPREF1064_03811</name>
</gene>